<dbReference type="InterPro" id="IPR001096">
    <property type="entry name" value="Peptidase_C13"/>
</dbReference>
<evidence type="ECO:0000256" key="1">
    <source>
        <dbReference type="ARBA" id="ARBA00009941"/>
    </source>
</evidence>
<name>A0ABD3L8C0_EUCGL</name>
<dbReference type="Pfam" id="PF01650">
    <property type="entry name" value="Peptidase_C13"/>
    <property type="match status" value="1"/>
</dbReference>
<evidence type="ECO:0000313" key="5">
    <source>
        <dbReference type="Proteomes" id="UP001634007"/>
    </source>
</evidence>
<proteinExistence type="inferred from homology"/>
<gene>
    <name evidence="4" type="ORF">ACJRO7_015732</name>
</gene>
<protein>
    <submittedName>
        <fullName evidence="4">Uncharacterized protein</fullName>
    </submittedName>
</protein>
<feature type="region of interest" description="Disordered" evidence="2">
    <location>
        <begin position="347"/>
        <end position="370"/>
    </location>
</feature>
<organism evidence="4 5">
    <name type="scientific">Eucalyptus globulus</name>
    <name type="common">Tasmanian blue gum</name>
    <dbReference type="NCBI Taxonomy" id="34317"/>
    <lineage>
        <taxon>Eukaryota</taxon>
        <taxon>Viridiplantae</taxon>
        <taxon>Streptophyta</taxon>
        <taxon>Embryophyta</taxon>
        <taxon>Tracheophyta</taxon>
        <taxon>Spermatophyta</taxon>
        <taxon>Magnoliopsida</taxon>
        <taxon>eudicotyledons</taxon>
        <taxon>Gunneridae</taxon>
        <taxon>Pentapetalae</taxon>
        <taxon>rosids</taxon>
        <taxon>malvids</taxon>
        <taxon>Myrtales</taxon>
        <taxon>Myrtaceae</taxon>
        <taxon>Myrtoideae</taxon>
        <taxon>Eucalypteae</taxon>
        <taxon>Eucalyptus</taxon>
    </lineage>
</organism>
<reference evidence="4 5" key="1">
    <citation type="submission" date="2024-11" db="EMBL/GenBank/DDBJ databases">
        <title>Chromosome-level genome assembly of Eucalyptus globulus Labill. provides insights into its genome evolution.</title>
        <authorList>
            <person name="Li X."/>
        </authorList>
    </citation>
    <scope>NUCLEOTIDE SEQUENCE [LARGE SCALE GENOMIC DNA]</scope>
    <source>
        <strain evidence="4">CL2024</strain>
        <tissue evidence="4">Fresh tender leaves</tissue>
    </source>
</reference>
<sequence>MSSENKFGFRAAFFHLSAFFFLFSFLTVGKAVDSGPDVTIFISYTNHGGLGADVCHPYQLLKKEGLKYENTVVYMYDDIVYNEENPRPGIIINSPVRDDVNEGVPKKQDGSCSSGGKVVDNGHDVTIFISYTNHGGPGVLGMPTSHFLSVDDVFKKKHASGTYESLVTCELGSIFEGLFPEGFNIYATTAANAKESSWGTYPRVHPSPPAEYETCLGDFIVLPGWKTGAYPANRTLHQQYQLVKKRTADDNSAYGSPEDLFLYMGENPANDNSSFADDNSLRPPRKAVNQWDADLLHFLGQGFSLPSSCLELKRGLEVLDAVRSAGQPLRAFETHCGSLSQYGTKHMRSPLQTRAATQESRPTEQTTEASGQACAHIPSCFLELLSVMRIIPNGGSRFAILIDPLQIYIPSVLSRMGSFVIVPCPFVRSEVLPEQGRKLDAFCQIIDAACGSNACSQNPPARF</sequence>
<comment type="similarity">
    <text evidence="1">Belongs to the peptidase C13 family.</text>
</comment>
<accession>A0ABD3L8C0</accession>
<dbReference type="PANTHER" id="PTHR12000:SF50">
    <property type="entry name" value="VACUOLAR-PROCESSING ENZYME GAMMA-ISOZYME"/>
    <property type="match status" value="1"/>
</dbReference>
<feature type="chain" id="PRO_5044799871" evidence="3">
    <location>
        <begin position="32"/>
        <end position="463"/>
    </location>
</feature>
<evidence type="ECO:0000313" key="4">
    <source>
        <dbReference type="EMBL" id="KAL3746834.1"/>
    </source>
</evidence>
<feature type="compositionally biased region" description="Polar residues" evidence="2">
    <location>
        <begin position="350"/>
        <end position="370"/>
    </location>
</feature>
<feature type="signal peptide" evidence="3">
    <location>
        <begin position="1"/>
        <end position="31"/>
    </location>
</feature>
<dbReference type="Gene3D" id="3.40.50.1460">
    <property type="match status" value="1"/>
</dbReference>
<evidence type="ECO:0000256" key="3">
    <source>
        <dbReference type="SAM" id="SignalP"/>
    </source>
</evidence>
<keyword evidence="3" id="KW-0732">Signal</keyword>
<evidence type="ECO:0000256" key="2">
    <source>
        <dbReference type="SAM" id="MobiDB-lite"/>
    </source>
</evidence>
<dbReference type="AlphaFoldDB" id="A0ABD3L8C0"/>
<dbReference type="Proteomes" id="UP001634007">
    <property type="component" value="Unassembled WGS sequence"/>
</dbReference>
<dbReference type="PANTHER" id="PTHR12000">
    <property type="entry name" value="HEMOGLOBINASE FAMILY MEMBER"/>
    <property type="match status" value="1"/>
</dbReference>
<keyword evidence="5" id="KW-1185">Reference proteome</keyword>
<dbReference type="EMBL" id="JBJKBG010000003">
    <property type="protein sequence ID" value="KAL3746834.1"/>
    <property type="molecule type" value="Genomic_DNA"/>
</dbReference>
<comment type="caution">
    <text evidence="4">The sequence shown here is derived from an EMBL/GenBank/DDBJ whole genome shotgun (WGS) entry which is preliminary data.</text>
</comment>